<dbReference type="Pfam" id="PF00701">
    <property type="entry name" value="DHDPS"/>
    <property type="match status" value="1"/>
</dbReference>
<dbReference type="Gene3D" id="3.20.20.70">
    <property type="entry name" value="Aldolase class I"/>
    <property type="match status" value="1"/>
</dbReference>
<dbReference type="GO" id="GO:0008840">
    <property type="term" value="F:4-hydroxy-tetrahydrodipicolinate synthase activity"/>
    <property type="evidence" value="ECO:0007669"/>
    <property type="project" value="TreeGrafter"/>
</dbReference>
<organism evidence="2">
    <name type="scientific">hydrothermal vent metagenome</name>
    <dbReference type="NCBI Taxonomy" id="652676"/>
    <lineage>
        <taxon>unclassified sequences</taxon>
        <taxon>metagenomes</taxon>
        <taxon>ecological metagenomes</taxon>
    </lineage>
</organism>
<evidence type="ECO:0000256" key="1">
    <source>
        <dbReference type="ARBA" id="ARBA00023239"/>
    </source>
</evidence>
<dbReference type="PIRSF" id="PIRSF001365">
    <property type="entry name" value="DHDPS"/>
    <property type="match status" value="1"/>
</dbReference>
<dbReference type="EMBL" id="UOGD01000021">
    <property type="protein sequence ID" value="VAX15432.1"/>
    <property type="molecule type" value="Genomic_DNA"/>
</dbReference>
<gene>
    <name evidence="2" type="ORF">MNBD_IGNAVI01-689</name>
</gene>
<dbReference type="PANTHER" id="PTHR12128">
    <property type="entry name" value="DIHYDRODIPICOLINATE SYNTHASE"/>
    <property type="match status" value="1"/>
</dbReference>
<evidence type="ECO:0000313" key="2">
    <source>
        <dbReference type="EMBL" id="VAX15432.1"/>
    </source>
</evidence>
<reference evidence="2" key="1">
    <citation type="submission" date="2018-06" db="EMBL/GenBank/DDBJ databases">
        <authorList>
            <person name="Zhirakovskaya E."/>
        </authorList>
    </citation>
    <scope>NUCLEOTIDE SEQUENCE</scope>
</reference>
<keyword evidence="1" id="KW-0456">Lyase</keyword>
<proteinExistence type="predicted"/>
<dbReference type="InterPro" id="IPR002220">
    <property type="entry name" value="DapA-like"/>
</dbReference>
<dbReference type="SMART" id="SM01130">
    <property type="entry name" value="DHDPS"/>
    <property type="match status" value="1"/>
</dbReference>
<dbReference type="GO" id="GO:0005829">
    <property type="term" value="C:cytosol"/>
    <property type="evidence" value="ECO:0007669"/>
    <property type="project" value="TreeGrafter"/>
</dbReference>
<sequence length="304" mass="34469">MKQNDFRGMMPILPTAITPDGKIDEKSQRRLVQYALKCGAVAIGHFGFASEFHKISDSDRRLLTEIILDENAGQVPIFIGVTAQGFDVALNYAKEAEWLGADIIMAALPLINLPTQDEAYKFYKMLSDEVNLPIIIQDIPESANVLSPELVWKMFKEIENIKYVKAEGSNFIPKTKKIIQISNGELEIIGGAGGKNMIHLLRLGITSFMTGTEALDFHGAVVHSYLDGNEEKAAEIYYQKIMPYFAFYDSYPEELLKAMLHMRGVIDHPNIIAPRAKEPMSEIEWHEFNWVLDRIGFRKKWTDL</sequence>
<evidence type="ECO:0008006" key="3">
    <source>
        <dbReference type="Google" id="ProtNLM"/>
    </source>
</evidence>
<dbReference type="AlphaFoldDB" id="A0A3B1BH49"/>
<protein>
    <recommendedName>
        <fullName evidence="3">4-hydroxy-tetrahydrodipicolinate synthase</fullName>
    </recommendedName>
</protein>
<dbReference type="InterPro" id="IPR013785">
    <property type="entry name" value="Aldolase_TIM"/>
</dbReference>
<dbReference type="PANTHER" id="PTHR12128:SF66">
    <property type="entry name" value="4-HYDROXY-2-OXOGLUTARATE ALDOLASE, MITOCHONDRIAL"/>
    <property type="match status" value="1"/>
</dbReference>
<accession>A0A3B1BH49</accession>
<dbReference type="SUPFAM" id="SSF51569">
    <property type="entry name" value="Aldolase"/>
    <property type="match status" value="1"/>
</dbReference>
<name>A0A3B1BH49_9ZZZZ</name>
<dbReference type="CDD" id="cd00408">
    <property type="entry name" value="DHDPS-like"/>
    <property type="match status" value="1"/>
</dbReference>